<evidence type="ECO:0008006" key="4">
    <source>
        <dbReference type="Google" id="ProtNLM"/>
    </source>
</evidence>
<gene>
    <name evidence="2" type="ORF">Aau02nite_60970</name>
</gene>
<keyword evidence="3" id="KW-1185">Reference proteome</keyword>
<protein>
    <recommendedName>
        <fullName evidence="4">Methyltransferase family protein</fullName>
    </recommendedName>
</protein>
<name>A0A919SL56_9ACTN</name>
<comment type="caution">
    <text evidence="2">The sequence shown here is derived from an EMBL/GenBank/DDBJ whole genome shotgun (WGS) entry which is preliminary data.</text>
</comment>
<proteinExistence type="predicted"/>
<evidence type="ECO:0000313" key="3">
    <source>
        <dbReference type="Proteomes" id="UP000681340"/>
    </source>
</evidence>
<dbReference type="SUPFAM" id="SSF53335">
    <property type="entry name" value="S-adenosyl-L-methionine-dependent methyltransferases"/>
    <property type="match status" value="1"/>
</dbReference>
<evidence type="ECO:0000313" key="2">
    <source>
        <dbReference type="EMBL" id="GIM74437.1"/>
    </source>
</evidence>
<dbReference type="RefSeq" id="WP_212992006.1">
    <property type="nucleotide sequence ID" value="NZ_BAABEA010000030.1"/>
</dbReference>
<accession>A0A919SL56</accession>
<dbReference type="InterPro" id="IPR029063">
    <property type="entry name" value="SAM-dependent_MTases_sf"/>
</dbReference>
<dbReference type="EMBL" id="BOQL01000050">
    <property type="protein sequence ID" value="GIM74437.1"/>
    <property type="molecule type" value="Genomic_DNA"/>
</dbReference>
<dbReference type="Gene3D" id="2.20.130.10">
    <property type="entry name" value="CAC2371-like domains"/>
    <property type="match status" value="1"/>
</dbReference>
<evidence type="ECO:0000256" key="1">
    <source>
        <dbReference type="SAM" id="MobiDB-lite"/>
    </source>
</evidence>
<dbReference type="Proteomes" id="UP000681340">
    <property type="component" value="Unassembled WGS sequence"/>
</dbReference>
<dbReference type="AlphaFoldDB" id="A0A919SL56"/>
<sequence length="237" mass="24916">MPAEATLTEFPHPLTDRGGPSPEAEVAAVFRLVAARRPAATSLLEASEAAGTYLTQLGRRFEHVEVVTTAAAVGAAAHRALPSAAIHETAVEDLDLPRRFDVATALGTALATLPLSGLVSAVTVLARHLNPGGLLLIEPFWLPDHATRRSTDARTGRDEHGRTVSAVYQGAPRDGGHVVQRHALIADHDGVRHISDTRTLYAFGHADYATALAAAGCGMDFLPTGLAGRPLVVGVRR</sequence>
<feature type="region of interest" description="Disordered" evidence="1">
    <location>
        <begin position="1"/>
        <end position="21"/>
    </location>
</feature>
<organism evidence="2 3">
    <name type="scientific">Actinoplanes auranticolor</name>
    <dbReference type="NCBI Taxonomy" id="47988"/>
    <lineage>
        <taxon>Bacteria</taxon>
        <taxon>Bacillati</taxon>
        <taxon>Actinomycetota</taxon>
        <taxon>Actinomycetes</taxon>
        <taxon>Micromonosporales</taxon>
        <taxon>Micromonosporaceae</taxon>
        <taxon>Actinoplanes</taxon>
    </lineage>
</organism>
<reference evidence="2" key="1">
    <citation type="submission" date="2021-03" db="EMBL/GenBank/DDBJ databases">
        <title>Whole genome shotgun sequence of Actinoplanes auranticolor NBRC 12245.</title>
        <authorList>
            <person name="Komaki H."/>
            <person name="Tamura T."/>
        </authorList>
    </citation>
    <scope>NUCLEOTIDE SEQUENCE</scope>
    <source>
        <strain evidence="2">NBRC 12245</strain>
    </source>
</reference>
<dbReference type="Gene3D" id="3.40.50.150">
    <property type="entry name" value="Vaccinia Virus protein VP39"/>
    <property type="match status" value="1"/>
</dbReference>